<gene>
    <name evidence="1" type="ORF">HNR07_002659</name>
</gene>
<name>A0A840W644_9ACTN</name>
<reference evidence="1 2" key="1">
    <citation type="submission" date="2020-08" db="EMBL/GenBank/DDBJ databases">
        <title>Sequencing the genomes of 1000 actinobacteria strains.</title>
        <authorList>
            <person name="Klenk H.-P."/>
        </authorList>
    </citation>
    <scope>NUCLEOTIDE SEQUENCE [LARGE SCALE GENOMIC DNA]</scope>
    <source>
        <strain evidence="1 2">DSM 44598</strain>
    </source>
</reference>
<evidence type="ECO:0000313" key="1">
    <source>
        <dbReference type="EMBL" id="MBB5491522.1"/>
    </source>
</evidence>
<organism evidence="1 2">
    <name type="scientific">Nocardiopsis metallicus</name>
    <dbReference type="NCBI Taxonomy" id="179819"/>
    <lineage>
        <taxon>Bacteria</taxon>
        <taxon>Bacillati</taxon>
        <taxon>Actinomycetota</taxon>
        <taxon>Actinomycetes</taxon>
        <taxon>Streptosporangiales</taxon>
        <taxon>Nocardiopsidaceae</taxon>
        <taxon>Nocardiopsis</taxon>
    </lineage>
</organism>
<accession>A0A840W644</accession>
<dbReference type="AlphaFoldDB" id="A0A840W644"/>
<evidence type="ECO:0008006" key="3">
    <source>
        <dbReference type="Google" id="ProtNLM"/>
    </source>
</evidence>
<comment type="caution">
    <text evidence="1">The sequence shown here is derived from an EMBL/GenBank/DDBJ whole genome shotgun (WGS) entry which is preliminary data.</text>
</comment>
<dbReference type="Proteomes" id="UP000579647">
    <property type="component" value="Unassembled WGS sequence"/>
</dbReference>
<protein>
    <recommendedName>
        <fullName evidence="3">Transposase</fullName>
    </recommendedName>
</protein>
<proteinExistence type="predicted"/>
<evidence type="ECO:0000313" key="2">
    <source>
        <dbReference type="Proteomes" id="UP000579647"/>
    </source>
</evidence>
<keyword evidence="2" id="KW-1185">Reference proteome</keyword>
<sequence>MLSYPATLALSRRTLNLATRTIRAHRKQTHSRW</sequence>
<dbReference type="EMBL" id="JACHDO010000001">
    <property type="protein sequence ID" value="MBB5491522.1"/>
    <property type="molecule type" value="Genomic_DNA"/>
</dbReference>